<feature type="transmembrane region" description="Helical" evidence="5">
    <location>
        <begin position="309"/>
        <end position="331"/>
    </location>
</feature>
<evidence type="ECO:0000313" key="8">
    <source>
        <dbReference type="Proteomes" id="UP000579605"/>
    </source>
</evidence>
<feature type="transmembrane region" description="Helical" evidence="5">
    <location>
        <begin position="256"/>
        <end position="274"/>
    </location>
</feature>
<feature type="transmembrane region" description="Helical" evidence="5">
    <location>
        <begin position="375"/>
        <end position="392"/>
    </location>
</feature>
<dbReference type="InterPro" id="IPR036259">
    <property type="entry name" value="MFS_trans_sf"/>
</dbReference>
<keyword evidence="2 5" id="KW-0812">Transmembrane</keyword>
<feature type="domain" description="Major facilitator superfamily (MFS) profile" evidence="6">
    <location>
        <begin position="170"/>
        <end position="412"/>
    </location>
</feature>
<dbReference type="RefSeq" id="WP_337796074.1">
    <property type="nucleotide sequence ID" value="NZ_BAAARR010000016.1"/>
</dbReference>
<organism evidence="7 8">
    <name type="scientific">Actinopolymorpha rutila</name>
    <dbReference type="NCBI Taxonomy" id="446787"/>
    <lineage>
        <taxon>Bacteria</taxon>
        <taxon>Bacillati</taxon>
        <taxon>Actinomycetota</taxon>
        <taxon>Actinomycetes</taxon>
        <taxon>Propionibacteriales</taxon>
        <taxon>Actinopolymorphaceae</taxon>
        <taxon>Actinopolymorpha</taxon>
    </lineage>
</organism>
<dbReference type="InterPro" id="IPR011701">
    <property type="entry name" value="MFS"/>
</dbReference>
<reference evidence="7 8" key="1">
    <citation type="submission" date="2020-07" db="EMBL/GenBank/DDBJ databases">
        <title>Sequencing the genomes of 1000 actinobacteria strains.</title>
        <authorList>
            <person name="Klenk H.-P."/>
        </authorList>
    </citation>
    <scope>NUCLEOTIDE SEQUENCE [LARGE SCALE GENOMIC DNA]</scope>
    <source>
        <strain evidence="7 8">DSM 18448</strain>
    </source>
</reference>
<comment type="caution">
    <text evidence="7">The sequence shown here is derived from an EMBL/GenBank/DDBJ whole genome shotgun (WGS) entry which is preliminary data.</text>
</comment>
<dbReference type="SUPFAM" id="SSF103473">
    <property type="entry name" value="MFS general substrate transporter"/>
    <property type="match status" value="1"/>
</dbReference>
<evidence type="ECO:0000259" key="6">
    <source>
        <dbReference type="PROSITE" id="PS50850"/>
    </source>
</evidence>
<accession>A0A852ZG88</accession>
<dbReference type="Pfam" id="PF07690">
    <property type="entry name" value="MFS_1"/>
    <property type="match status" value="1"/>
</dbReference>
<dbReference type="AlphaFoldDB" id="A0A852ZG88"/>
<feature type="transmembrane region" description="Helical" evidence="5">
    <location>
        <begin position="50"/>
        <end position="71"/>
    </location>
</feature>
<dbReference type="InterPro" id="IPR020846">
    <property type="entry name" value="MFS_dom"/>
</dbReference>
<dbReference type="GO" id="GO:0022857">
    <property type="term" value="F:transmembrane transporter activity"/>
    <property type="evidence" value="ECO:0007669"/>
    <property type="project" value="InterPro"/>
</dbReference>
<gene>
    <name evidence="7" type="ORF">F4554_003330</name>
</gene>
<evidence type="ECO:0000256" key="5">
    <source>
        <dbReference type="SAM" id="Phobius"/>
    </source>
</evidence>
<name>A0A852ZG88_9ACTN</name>
<protein>
    <submittedName>
        <fullName evidence="7">MFS family permease</fullName>
    </submittedName>
</protein>
<dbReference type="GO" id="GO:0005886">
    <property type="term" value="C:plasma membrane"/>
    <property type="evidence" value="ECO:0007669"/>
    <property type="project" value="UniProtKB-SubCell"/>
</dbReference>
<proteinExistence type="predicted"/>
<keyword evidence="8" id="KW-1185">Reference proteome</keyword>
<evidence type="ECO:0000313" key="7">
    <source>
        <dbReference type="EMBL" id="NYH90692.1"/>
    </source>
</evidence>
<sequence>MSRPAMFSPYRTILGHPGSLAFSLTGWFARLPLSMVGLGLVLLVSATTGSYGLAGTISASYVIAAAVLAPVQARLVDRHGQHLVLPLIAALNAVALGGLIVAVRAGVPTPLPQALAAVAGASGPLVGSYVRARWTHLLEGRPELHTAFALEALLDEVVFMVGPPLVTLLATTVSPVAGLVTAIIAGVVGASLLAAQRRTQPPVHRPGNGQQVKPPLGWPVLGPVVVACAGLGALFGSAEVVVVAVASDAGHRSASGLLLAGWATGSMLSALALGAMRLRMPPMKRFRLGAAAIAATMLPLPFIGHLGVLGVVLFLAGFAISPTLVSSMAVVQRTVPPARLNEGMAWTTTGMAAGVAAGAAVAGQVVDAAGGRAGFYVPLTAGVVTVLVAFAARPPRRRAPAGVAEPVELTTT</sequence>
<dbReference type="EMBL" id="JACBZH010000001">
    <property type="protein sequence ID" value="NYH90692.1"/>
    <property type="molecule type" value="Genomic_DNA"/>
</dbReference>
<feature type="transmembrane region" description="Helical" evidence="5">
    <location>
        <begin position="83"/>
        <end position="107"/>
    </location>
</feature>
<feature type="transmembrane region" description="Helical" evidence="5">
    <location>
        <begin position="176"/>
        <end position="195"/>
    </location>
</feature>
<dbReference type="Gene3D" id="1.20.1250.20">
    <property type="entry name" value="MFS general substrate transporter like domains"/>
    <property type="match status" value="1"/>
</dbReference>
<feature type="transmembrane region" description="Helical" evidence="5">
    <location>
        <begin position="216"/>
        <end position="236"/>
    </location>
</feature>
<keyword evidence="4 5" id="KW-0472">Membrane</keyword>
<dbReference type="Proteomes" id="UP000579605">
    <property type="component" value="Unassembled WGS sequence"/>
</dbReference>
<comment type="subcellular location">
    <subcellularLocation>
        <location evidence="1">Cell membrane</location>
        <topology evidence="1">Multi-pass membrane protein</topology>
    </subcellularLocation>
</comment>
<dbReference type="PROSITE" id="PS50850">
    <property type="entry name" value="MFS"/>
    <property type="match status" value="1"/>
</dbReference>
<evidence type="ECO:0000256" key="2">
    <source>
        <dbReference type="ARBA" id="ARBA00022692"/>
    </source>
</evidence>
<dbReference type="PANTHER" id="PTHR23542:SF1">
    <property type="entry name" value="MAJOR FACILITATOR SUPERFAMILY (MFS) PROFILE DOMAIN-CONTAINING PROTEIN"/>
    <property type="match status" value="1"/>
</dbReference>
<evidence type="ECO:0000256" key="3">
    <source>
        <dbReference type="ARBA" id="ARBA00022989"/>
    </source>
</evidence>
<feature type="transmembrane region" description="Helical" evidence="5">
    <location>
        <begin position="286"/>
        <end position="303"/>
    </location>
</feature>
<keyword evidence="3 5" id="KW-1133">Transmembrane helix</keyword>
<feature type="transmembrane region" description="Helical" evidence="5">
    <location>
        <begin position="343"/>
        <end position="363"/>
    </location>
</feature>
<evidence type="ECO:0000256" key="4">
    <source>
        <dbReference type="ARBA" id="ARBA00023136"/>
    </source>
</evidence>
<evidence type="ECO:0000256" key="1">
    <source>
        <dbReference type="ARBA" id="ARBA00004651"/>
    </source>
</evidence>
<dbReference type="PANTHER" id="PTHR23542">
    <property type="match status" value="1"/>
</dbReference>